<evidence type="ECO:0000259" key="1">
    <source>
        <dbReference type="PROSITE" id="PS51462"/>
    </source>
</evidence>
<name>A0A2N3PQJ7_9PROT</name>
<protein>
    <recommendedName>
        <fullName evidence="1">Nudix hydrolase domain-containing protein</fullName>
    </recommendedName>
</protein>
<dbReference type="GO" id="GO:0003824">
    <property type="term" value="F:catalytic activity"/>
    <property type="evidence" value="ECO:0007669"/>
    <property type="project" value="UniProtKB-ARBA"/>
</dbReference>
<dbReference type="Gene3D" id="3.90.79.10">
    <property type="entry name" value="Nucleoside Triphosphate Pyrophosphohydrolase"/>
    <property type="match status" value="1"/>
</dbReference>
<dbReference type="PROSITE" id="PS51462">
    <property type="entry name" value="NUDIX"/>
    <property type="match status" value="1"/>
</dbReference>
<gene>
    <name evidence="2" type="ORF">CWS72_20305</name>
</gene>
<organism evidence="2 3">
    <name type="scientific">Telmatospirillum siberiense</name>
    <dbReference type="NCBI Taxonomy" id="382514"/>
    <lineage>
        <taxon>Bacteria</taxon>
        <taxon>Pseudomonadati</taxon>
        <taxon>Pseudomonadota</taxon>
        <taxon>Alphaproteobacteria</taxon>
        <taxon>Rhodospirillales</taxon>
        <taxon>Rhodospirillaceae</taxon>
        <taxon>Telmatospirillum</taxon>
    </lineage>
</organism>
<dbReference type="InterPro" id="IPR000086">
    <property type="entry name" value="NUDIX_hydrolase_dom"/>
</dbReference>
<dbReference type="CDD" id="cd02883">
    <property type="entry name" value="NUDIX_Hydrolase"/>
    <property type="match status" value="1"/>
</dbReference>
<dbReference type="Proteomes" id="UP000233293">
    <property type="component" value="Unassembled WGS sequence"/>
</dbReference>
<dbReference type="RefSeq" id="WP_101252470.1">
    <property type="nucleotide sequence ID" value="NZ_PIUM01000028.1"/>
</dbReference>
<dbReference type="AlphaFoldDB" id="A0A2N3PQJ7"/>
<evidence type="ECO:0000313" key="2">
    <source>
        <dbReference type="EMBL" id="PKU22676.1"/>
    </source>
</evidence>
<evidence type="ECO:0000313" key="3">
    <source>
        <dbReference type="Proteomes" id="UP000233293"/>
    </source>
</evidence>
<dbReference type="SUPFAM" id="SSF55811">
    <property type="entry name" value="Nudix"/>
    <property type="match status" value="1"/>
</dbReference>
<comment type="caution">
    <text evidence="2">The sequence shown here is derived from an EMBL/GenBank/DDBJ whole genome shotgun (WGS) entry which is preliminary data.</text>
</comment>
<sequence length="240" mass="27404">MFTPRILRKERFSIADIAVTVQDHEWVAPPEYERIVEAEWRKRISEATYPIWDGTYYRVMNIADSENSRSPPMFRLGTIRYRYVATLPALYQEHRKCRLEALYHLSTIALIQTTDDYYLFGKRTGNGTIDLIGGGVQKDELAVSNGSDIEQNLFKEIREEVGIPANAVESMSGIGILLSGTSNVLIVGHARVRLSKTDAELRFAQREDDEMAAPVFVPKDKLRAFLEDMSDYRKLIPDVL</sequence>
<keyword evidence="3" id="KW-1185">Reference proteome</keyword>
<dbReference type="InterPro" id="IPR015797">
    <property type="entry name" value="NUDIX_hydrolase-like_dom_sf"/>
</dbReference>
<feature type="domain" description="Nudix hydrolase" evidence="1">
    <location>
        <begin position="102"/>
        <end position="240"/>
    </location>
</feature>
<dbReference type="EMBL" id="PIUM01000028">
    <property type="protein sequence ID" value="PKU22676.1"/>
    <property type="molecule type" value="Genomic_DNA"/>
</dbReference>
<reference evidence="3" key="1">
    <citation type="submission" date="2017-12" db="EMBL/GenBank/DDBJ databases">
        <title>Draft genome sequence of Telmatospirillum siberiense 26-4b1T, an acidotolerant peatland alphaproteobacterium potentially involved in sulfur cycling.</title>
        <authorList>
            <person name="Hausmann B."/>
            <person name="Pjevac P."/>
            <person name="Schreck K."/>
            <person name="Herbold C.W."/>
            <person name="Daims H."/>
            <person name="Wagner M."/>
            <person name="Pester M."/>
            <person name="Loy A."/>
        </authorList>
    </citation>
    <scope>NUCLEOTIDE SEQUENCE [LARGE SCALE GENOMIC DNA]</scope>
    <source>
        <strain evidence="3">26-4b1</strain>
    </source>
</reference>
<proteinExistence type="predicted"/>
<accession>A0A2N3PQJ7</accession>